<dbReference type="Proteomes" id="UP000222894">
    <property type="component" value="Genome"/>
</dbReference>
<reference evidence="1 2" key="1">
    <citation type="journal article" date="2017" name="Sci. Rep.">
        <title>Characterization and diversity of phages infecting Aeromonas salmonicida subsp. salmonicida.</title>
        <authorList>
            <person name="Vincent A.T."/>
            <person name="Paquet V.E."/>
            <person name="Bernatchez A."/>
            <person name="Tremblay D.M."/>
            <person name="Moineau S."/>
            <person name="Charette S.J."/>
        </authorList>
    </citation>
    <scope>NUCLEOTIDE SEQUENCE [LARGE SCALE GENOMIC DNA]</scope>
</reference>
<dbReference type="Pfam" id="PF19174">
    <property type="entry name" value="DUF5856"/>
    <property type="match status" value="1"/>
</dbReference>
<sequence length="126" mass="14209">MEIKFSDVVKSPTNIFDEFIGACLVSSVMAHSAHFETKSYEKHVAFEYFYDEMPDKIDTFAETYMASGFNYSPTLKIPNVDFTGFVKRLAELAEEVATKSPNGVLKNAADDIQQLCRLTLYKLSLS</sequence>
<organism evidence="1 2">
    <name type="scientific">Aeromonas phage 44RR2.8t.2</name>
    <dbReference type="NCBI Taxonomy" id="1932900"/>
    <lineage>
        <taxon>Viruses</taxon>
        <taxon>Duplodnaviria</taxon>
        <taxon>Heunggongvirae</taxon>
        <taxon>Uroviricota</taxon>
        <taxon>Caudoviricetes</taxon>
        <taxon>Pantevenvirales</taxon>
        <taxon>Straboviridae</taxon>
        <taxon>Biquartavirus</taxon>
        <taxon>Biquartavirus 44RR2</taxon>
    </lineage>
</organism>
<protein>
    <submittedName>
        <fullName evidence="1">Uncharacterized protein</fullName>
    </submittedName>
</protein>
<evidence type="ECO:0000313" key="1">
    <source>
        <dbReference type="EMBL" id="APU00560.1"/>
    </source>
</evidence>
<proteinExistence type="predicted"/>
<evidence type="ECO:0000313" key="2">
    <source>
        <dbReference type="Proteomes" id="UP000222894"/>
    </source>
</evidence>
<dbReference type="EMBL" id="KY290948">
    <property type="protein sequence ID" value="APU00560.1"/>
    <property type="molecule type" value="Genomic_DNA"/>
</dbReference>
<accession>A0A219Y9B9</accession>
<name>A0A219Y9B9_9CAUD</name>
<dbReference type="InterPro" id="IPR043876">
    <property type="entry name" value="DUF5856"/>
</dbReference>